<dbReference type="eggNOG" id="COG3520">
    <property type="taxonomic scope" value="Bacteria"/>
</dbReference>
<dbReference type="InterPro" id="IPR010732">
    <property type="entry name" value="T6SS_TssG-like"/>
</dbReference>
<dbReference type="KEGG" id="acr:Acry_3077"/>
<evidence type="ECO:0000313" key="2">
    <source>
        <dbReference type="Proteomes" id="UP000000245"/>
    </source>
</evidence>
<evidence type="ECO:0000313" key="1">
    <source>
        <dbReference type="EMBL" id="ABQ32265.1"/>
    </source>
</evidence>
<protein>
    <recommendedName>
        <fullName evidence="3">Type VI secretion protein, VC_A0111 family</fullName>
    </recommendedName>
</protein>
<dbReference type="STRING" id="349163.Acry_3077"/>
<gene>
    <name evidence="1" type="ordered locus">Acry_3077</name>
</gene>
<sequence length="369" mass="39676">MNRPADSHRRRRTPIGVLDRLTAEPWHFRFGAAVRLLWLASGRSDPGDAIRFTTPLSLGHPAAEIDEAEAPAPDEPRGRIATRLIGLLGASSPLPRWYTELVAGANRARSPATAAFFDLLSQRIISAFAVAGTKYRPHLAAEVARHTGAADHGSADPAERALLALTGYGSPDLVGRLTAGRGSILHYAGFFATWPRSASRLEAMLSDWLERPVEIIEFAGAWLRIGPDEQSRMPRGRLPGQFNRLGMDCAAGARAYDQQARFVIRIGPLSRAAFAALLPDRPLLRELVSLVRAYVGMEVDFAVNLVLDPADVPSLRLGGPDAPRLSWTGWLPAPAAAMSGGRKADQAMFAAGSIEALPALDPALARRAA</sequence>
<dbReference type="AlphaFoldDB" id="A5G333"/>
<keyword evidence="2" id="KW-1185">Reference proteome</keyword>
<dbReference type="PANTHER" id="PTHR35564">
    <property type="match status" value="1"/>
</dbReference>
<reference evidence="1 2" key="1">
    <citation type="submission" date="2007-05" db="EMBL/GenBank/DDBJ databases">
        <title>Complete sequence of chromosome of Acidiphilium cryptum JF-5.</title>
        <authorList>
            <consortium name="US DOE Joint Genome Institute"/>
            <person name="Copeland A."/>
            <person name="Lucas S."/>
            <person name="Lapidus A."/>
            <person name="Barry K."/>
            <person name="Detter J.C."/>
            <person name="Glavina del Rio T."/>
            <person name="Hammon N."/>
            <person name="Israni S."/>
            <person name="Dalin E."/>
            <person name="Tice H."/>
            <person name="Pitluck S."/>
            <person name="Sims D."/>
            <person name="Brettin T."/>
            <person name="Bruce D."/>
            <person name="Han C."/>
            <person name="Schmutz J."/>
            <person name="Larimer F."/>
            <person name="Land M."/>
            <person name="Hauser L."/>
            <person name="Kyrpides N."/>
            <person name="Kim E."/>
            <person name="Magnuson T."/>
            <person name="Richardson P."/>
        </authorList>
    </citation>
    <scope>NUCLEOTIDE SEQUENCE [LARGE SCALE GENOMIC DNA]</scope>
    <source>
        <strain evidence="1 2">JF-5</strain>
    </source>
</reference>
<dbReference type="PANTHER" id="PTHR35564:SF4">
    <property type="entry name" value="CYTOPLASMIC PROTEIN"/>
    <property type="match status" value="1"/>
</dbReference>
<accession>A5G333</accession>
<name>A5G333_ACICJ</name>
<dbReference type="HOGENOM" id="CLU_048238_4_0_5"/>
<evidence type="ECO:0008006" key="3">
    <source>
        <dbReference type="Google" id="ProtNLM"/>
    </source>
</evidence>
<dbReference type="EMBL" id="CP000697">
    <property type="protein sequence ID" value="ABQ32265.1"/>
    <property type="molecule type" value="Genomic_DNA"/>
</dbReference>
<dbReference type="NCBIfam" id="TIGR03347">
    <property type="entry name" value="VI_chp_1"/>
    <property type="match status" value="1"/>
</dbReference>
<proteinExistence type="predicted"/>
<dbReference type="Pfam" id="PF06996">
    <property type="entry name" value="T6SS_TssG"/>
    <property type="match status" value="1"/>
</dbReference>
<organism evidence="1 2">
    <name type="scientific">Acidiphilium cryptum (strain JF-5)</name>
    <dbReference type="NCBI Taxonomy" id="349163"/>
    <lineage>
        <taxon>Bacteria</taxon>
        <taxon>Pseudomonadati</taxon>
        <taxon>Pseudomonadota</taxon>
        <taxon>Alphaproteobacteria</taxon>
        <taxon>Acetobacterales</taxon>
        <taxon>Acidocellaceae</taxon>
        <taxon>Acidiphilium</taxon>
    </lineage>
</organism>
<dbReference type="Proteomes" id="UP000000245">
    <property type="component" value="Chromosome"/>
</dbReference>